<keyword evidence="2 3" id="KW-0479">Metal-binding</keyword>
<gene>
    <name evidence="4" type="ORF">DFR57_11916</name>
</gene>
<evidence type="ECO:0000313" key="4">
    <source>
        <dbReference type="EMBL" id="RCW63140.1"/>
    </source>
</evidence>
<dbReference type="RefSeq" id="WP_114354301.1">
    <property type="nucleotide sequence ID" value="NZ_QPJJ01000019.1"/>
</dbReference>
<organism evidence="4 5">
    <name type="scientific">Saliterribacillus persicus</name>
    <dbReference type="NCBI Taxonomy" id="930114"/>
    <lineage>
        <taxon>Bacteria</taxon>
        <taxon>Bacillati</taxon>
        <taxon>Bacillota</taxon>
        <taxon>Bacilli</taxon>
        <taxon>Bacillales</taxon>
        <taxon>Bacillaceae</taxon>
        <taxon>Saliterribacillus</taxon>
    </lineage>
</organism>
<dbReference type="Proteomes" id="UP000252585">
    <property type="component" value="Unassembled WGS sequence"/>
</dbReference>
<sequence>MKRIDEFYRGWSSNRCALLEVLNCVEDKHLSFKAWEGAMTLSELILHIAYATTMHVERVKTGELIKPEEIEKFRTTKEIIAIVKAETKYVKEELKSLTEEHLKQTVSFTGKEYSGIELLENGKDHEVHHKGQIFTYLRLLDVKDLPFFRQM</sequence>
<dbReference type="Pfam" id="PF05163">
    <property type="entry name" value="DinB"/>
    <property type="match status" value="1"/>
</dbReference>
<feature type="binding site" evidence="3">
    <location>
        <position position="125"/>
    </location>
    <ligand>
        <name>a divalent metal cation</name>
        <dbReference type="ChEBI" id="CHEBI:60240"/>
    </ligand>
</feature>
<evidence type="ECO:0000256" key="3">
    <source>
        <dbReference type="PIRSR" id="PIRSR607837-1"/>
    </source>
</evidence>
<evidence type="ECO:0000256" key="1">
    <source>
        <dbReference type="ARBA" id="ARBA00008635"/>
    </source>
</evidence>
<comment type="caution">
    <text evidence="4">The sequence shown here is derived from an EMBL/GenBank/DDBJ whole genome shotgun (WGS) entry which is preliminary data.</text>
</comment>
<keyword evidence="5" id="KW-1185">Reference proteome</keyword>
<accession>A0A368X563</accession>
<dbReference type="SUPFAM" id="SSF109854">
    <property type="entry name" value="DinB/YfiT-like putative metalloenzymes"/>
    <property type="match status" value="1"/>
</dbReference>
<proteinExistence type="inferred from homology"/>
<dbReference type="AlphaFoldDB" id="A0A368X563"/>
<dbReference type="EMBL" id="QPJJ01000019">
    <property type="protein sequence ID" value="RCW63140.1"/>
    <property type="molecule type" value="Genomic_DNA"/>
</dbReference>
<dbReference type="InterPro" id="IPR034660">
    <property type="entry name" value="DinB/YfiT-like"/>
</dbReference>
<comment type="similarity">
    <text evidence="1">Belongs to the DinB family.</text>
</comment>
<reference evidence="4 5" key="1">
    <citation type="submission" date="2018-07" db="EMBL/GenBank/DDBJ databases">
        <title>Genomic Encyclopedia of Type Strains, Phase IV (KMG-IV): sequencing the most valuable type-strain genomes for metagenomic binning, comparative biology and taxonomic classification.</title>
        <authorList>
            <person name="Goeker M."/>
        </authorList>
    </citation>
    <scope>NUCLEOTIDE SEQUENCE [LARGE SCALE GENOMIC DNA]</scope>
    <source>
        <strain evidence="4 5">DSM 27696</strain>
    </source>
</reference>
<dbReference type="Gene3D" id="1.20.120.450">
    <property type="entry name" value="dinb family like domain"/>
    <property type="match status" value="1"/>
</dbReference>
<name>A0A368X563_9BACI</name>
<evidence type="ECO:0000313" key="5">
    <source>
        <dbReference type="Proteomes" id="UP000252585"/>
    </source>
</evidence>
<dbReference type="OrthoDB" id="119432at2"/>
<dbReference type="InterPro" id="IPR007837">
    <property type="entry name" value="DinB"/>
</dbReference>
<protein>
    <submittedName>
        <fullName evidence="4">Putative damage-inducible protein DinB</fullName>
    </submittedName>
</protein>
<dbReference type="GO" id="GO:0046872">
    <property type="term" value="F:metal ion binding"/>
    <property type="evidence" value="ECO:0007669"/>
    <property type="project" value="UniProtKB-KW"/>
</dbReference>
<evidence type="ECO:0000256" key="2">
    <source>
        <dbReference type="ARBA" id="ARBA00022723"/>
    </source>
</evidence>
<feature type="binding site" evidence="3">
    <location>
        <position position="129"/>
    </location>
    <ligand>
        <name>a divalent metal cation</name>
        <dbReference type="ChEBI" id="CHEBI:60240"/>
    </ligand>
</feature>
<feature type="binding site" evidence="3">
    <location>
        <position position="47"/>
    </location>
    <ligand>
        <name>a divalent metal cation</name>
        <dbReference type="ChEBI" id="CHEBI:60240"/>
    </ligand>
</feature>